<dbReference type="RefSeq" id="WP_171044161.1">
    <property type="nucleotide sequence ID" value="NZ_PNBX01000031.1"/>
</dbReference>
<dbReference type="InterPro" id="IPR050708">
    <property type="entry name" value="T6SS_VgrG/RHS"/>
</dbReference>
<keyword evidence="1" id="KW-0677">Repeat</keyword>
<dbReference type="PANTHER" id="PTHR32305">
    <property type="match status" value="1"/>
</dbReference>
<accession>A0A5S3V9L1</accession>
<dbReference type="SUPFAM" id="SSF49313">
    <property type="entry name" value="Cadherin-like"/>
    <property type="match status" value="4"/>
</dbReference>
<feature type="domain" description="Cadherin" evidence="3">
    <location>
        <begin position="4247"/>
        <end position="4320"/>
    </location>
</feature>
<dbReference type="Gene3D" id="2.60.40.10">
    <property type="entry name" value="Immunoglobulins"/>
    <property type="match status" value="4"/>
</dbReference>
<evidence type="ECO:0000259" key="3">
    <source>
        <dbReference type="PROSITE" id="PS50268"/>
    </source>
</evidence>
<sequence>MSAVISGNGLGLFNSSVAMLGGQFDPGKAALGQVSEQVFVNAATGNLVIQGKDEQVKGLGLGLGIVRTYNSEGHFDGDNNDQWRLGFLKSINLEGARNSSGSVVTRTTADGYAQRFVYDSARKEYVSKAGSGADDTLTFNADGSATLKIDGTYTKEHYDAAGRLTAMQGPQGHQTTIEYTGERASSILTKTATGTEKTALIYNAQGLIEKLETQSGTSGANTRVYYGYDANKRLSSVKVDLTPADNSIADGKVYETKYTYDGSSNRVQSVSQSDGTTLTIGYEAHNGDYRVKSLTDGEGNQTLYNYVSATHTRVTIGGAQVDYHFDAEKRLTSVERIDNHQIVTQQYGYNTAGRLHSVTNGLGHQTQYGYDSEGNLTLQVDADGVTITRAYNSNNQLIKEQIGTDSTVYVYDTQQRLRFKLDADNTVVEYRYNTLGQRVSQHQYTNATYSSSVHSVTALEGFAASQKAHQQRSDYGYDFRGQLSSVSRYSSVSSQGVGSGQMSTTHYVYDAQGRLLQETTPEANSTHFSYDGLGRVLTKTTANQAVTAYTYDDANQRIGTRFASGLWQTEVFDKAGMVAWKAQGTGLGNNSYGTERLYRDEQGRVIAQQDAQGGRSYVLYDGIGQIAATVNNRGQVTRHHYDNAGQKVQTVEYAQVVSTAQWLSATGTLTQSLAQLDTQLAGMANHVDNRTSYTLYTAAGKPEYKIDADGFVTQHIYNRQGRLIEQKTYINAQNNNEISQLLTQHQLALETKSHQYSTSTLSNIQSQSEDNRFKDSGGIWRSNNGVYLYFVHRPINPVIDDNNFRLQFDDSVVPESLNFSSVGNDLLIHLHNGEFFTIKNGVSSWIDFSLNFWGRAETSLSKEYILSQLNEPTLNNASSGQDVVYGTYADDFIFGGKGNDLLKGSFGDDTYVYRKGDNVDIIQDIEGSNTLLIKGYDSDDFSLHEFIQYDEDHLMLLSDVSSDAIIINQFTRHWDWTIVFDDEQITLEELYHSANNRNNINLYLRTLGQTDTEFSEPVFSTWNNRPKNIFLYWGAEDNYFEFVPEGELSSVNGNVEAVVVGGAGDDFFEMYFDDDSTKVEYYGGKGDDYFYAMGNQVSHYHYSVGDGNDFIEGQTGDVLEFHDLGLDDIHITSNVVNNRGSIKFLVKSTGETVTYEVFGNTAKIQLKDNIFRTDNLPTTSPHFNQPELISSFETEIEVASDSRFVLPIRFDNVLESELSVIPISLPKGVTFDAKTRELSGVLSSNTPHVVVSFEAATKAHRNKVINLHIKNMDFIRLTDNLVSGDFDKVSIDYSATGKVEYKTDPEGYVTRYYYDAVGNEVAQRQYANKGTTASAQDRLSHTYYDGQGRVAGTLSADGALTTYTYTLAGQKQSQNVYHTQVRSQVIGGALAIPTGSKTTTSWTYTSTGQVERETRPDGSVEQYTYDKMGQLIEKQVYENAVMANGGVIANDNFTNNQLSGVFISNSGGSPITVKDERIEVKRLSAEASAWPSIRGNDYFNLSDNVEMRIEVTTGPTLAGSYLYGGIANDQSWGSGLLDRHAVYFTQNGVYSSIVENSKSQPHQLLMTTQPNTTYVVTWTTSENETTLTVYPKGHPEQAVSRTESAVERSDKASRLIMYGNPRPGANNSVLYLENYSLGYQTHNVERYQYDQLGRLVSTLDGNQNAVLGANATDAQIASAASQQGAHIEYDILGNIRISKDREGAQTRYYYDAQGNQRFEIDAQGQVTEYRYNAFNERTDVLRYHTVLSASDISSAGLIGGLVTNTVTGGKTVAQYLIDKVASGEAFHEQLAYNTRGLVALKTDAQGYETRFAYNAFAQLAKQSQQSHASLLDKQRHDAGKQITDTTFNYDGRGLLTSTVVSGAGLSQTSSKTYDAFGRAVTVTDGNGNPTTVSHSVDIASDKAGRKVVSTQTVDGATRTIETLYDMLGRTVSVKNATGDVTRYQYDDEANSITVTQPNGTSVKTTRNALGKVASVAQFDAAGIELSVSTYHYDKNANLVETRLNGQVQTSTEFDKNNRAHRVTDTNGHQVETQYDEVGRVVAKIVDPQGLKLTTSFEHNNHGAQVIKTEQINTVVSGGKLSGGTQNKTITEFDSNGQATSVKVLQGNVVQSQTSYDYDGTGKKLYTTQGSGSHAVSTGYEYDALGRLVKTEKGNEVTTYQYDDNDNVIKKVTQLDTQRSHTQLFDYNEANQLIGHLTSVDSANNYQVVRYSYDNNGQRIGQHRYGTLLANPQVNTVHGTVETFATSHIPVSEHTAYDDTGRKSLHIDANGGVTQWQYDAQGRVYEVIRWGQRASISDLSKLKDGTLTASDLVKFGPIDADSKVKTLYNDKGQARFTLTLQTGNSASIKESRYDAAGQLVETIAYANTVNYSAITNEGDANTQVQALSSAQDQQSQLFYDNAGRLRFTVDALGYVSEQRYNEVSDVNSSIAHGISVVDNATLKAKLTANTLSYADLQGHYGSSVLTHARVSSSEYNAAGQLIWTQHADGTTESYTYNNAGLKTSYTNQNNATWTYDYDDAGRLAFERSPAQTIFNWANGQLSKLTSVNITKALSYDGLGNVIQITEGAQKNKTWVSGVPTATTHFVYDSAGRQIAVRQAATTNAPATETITKYDALGRAVSSTQAGVTQVKVYDNAGNVRFEIDGEGNVTERRFNALGQVVTLVKYADELTWQPNSTFTPTFADMVDSQGHLKTNNPVNLKVSADKDRQIDTQYDAAGRKSQVTIGNQTTLFTYNAFNQAIKKEQLLAVGSLTSYTYYNALGQTVATVDAGKYLTTQSYNAFGQVETRTEYAAALTGNLSETSQPTGTAGNATVGHNRQTHFHYDDMGRVTHEVKANIQVAEFTSGMSFETRSHVVGITAYDDLGNVIQTQQKTANSADISKLSAGTSDSKAWEYDAVGRLTHTAKSWVSNTTVDTQKSLTHGAISSASGRQVTSMGYDVFGNLVSQRAHSVRGSFNTQSLDITAPADNSNDKTTRHEYNSRGQLVAEYDALGNKTAHYYNAMGQLEQTRQTYHVMAEVAAYSFSYTAREVDGDGTVISSAGERLPVGFVFNAQSGVITQNHRTDAQYTITIKANSAHISAINDRTQSYSFNQAGKSVQVRGWQAAETDGEQTRFTKYSYFKDGQVRSKTVGHNNGSHDISNATWNTYYNAFGEVKKDDDGVYVYNQQGQLWKTTKGDGVLKTHSYDKAGRLTNTDHALNGATDIERDALGQAIKITQPEYNGQRGVLTQKHDRWGNTLEIVDTLGYATRAQYNYQNKVIKETLPIVSVVNESGVARYDTPENVFHYDESGNLVAKIDANGYQHTFKYSANGEQLYHKDAQGHITSQQYDIFGRKVATVDAQGRTTTSEYDKLDRVVETGQFGVVNGQSGQYRMTNAYDYDALGNRTDETDAMGGVKSYKFDVHGNVNYSRDEIGREKTYLYDKRGNQRLEEYSSLYRTGNVHKNTRNFDEYGNLQSGNDLGGKGFTYSYGKSFGEDNRIATLTNVGGHDVKTDIGRLVRKQNDHGQDIKYTYYSNGWLKSITDTKTEAYSEFKYDAAGRRTVELKQSWDDLQRVIRHETRTAYDSHGRIALTETQAYNNTSGSSGAPNWVAGDIISRVTYQYDAVGNRRSMKVENGLTGEITPRRNALKLEPNLTFARGSSGVSKGAGNIKIYNDFGVDVTKLKVLFYEAGRQITQPKWLKIIQHGDSQFTAVDRSTAVIRFEQSAEIPRGQKDFEVRFEMKDANNKTLHAKTDFKLTDNVQVNSDVGIPNGQFIEGENWSVPISADWFIDNAKKGLKYSIISSYGGPVPNPVFPEEPVFVLGADKKSIVVRTIPGTTDGIKMPAGTYLMTLSAISNAESGGSIARTFTMTVVDNKAPVNKLPTVIEVGEGSDPLDLADYITDEEGNKLKINFTDLSGVYPDGTPALDMTTDGTRIGVDEVKVISEGSYIPPKEGFAYNRAGTYEITGKYADAYSQEKEFKFTLKVRDVNQSVGFTGISGISHKIKVARGQQLTQGGQFNVNMFRDSIVDLDGTALKFSFIFKQDLSKVKIAPNNADDYDSYTRLQEKIRTGEIRSVASELGIIIDSNTGVLSGKISDTIGRPFHDIVLVVHEEDYIKPLSVEIPVEITGPQSHAVYEGARSNLLFSLANTGFEAVHSARILQGPSFVTLRPDFDGLEFNPGQKDAGFYRVKVEVVEEIADHLSSNTANTTSRHTPIGQTRVVEFDVEVIAVNAAPVVWNASRQLSDIKDDQEWSFGRADIGKSFIDPDGDTLTYSVVSKPAFMTWDQNSEVLSTNKSLPGTYTIVVRATDSGGLYADADLKLTVIDTNRAPVGSMPPMTIEEGESINLNYGQYFSDPDSDPLTTQFTIYDVQKGGLFAPEGTQFNPNTGTLTGTLSYKSAGEYQITAQVSDGEVVINEVTSLKIIDAPEPIPPQAIVVNEGQELDFWLSSGHTGFYHINSARIISGPDFVSPISELVRKGLKFTPGQTDAGLYKVSVEVIEEITDPLHDNALSASSATFNRGMRLGRTRVIEFDINVVNVNVAPTAVKNNVQLPTVQDTKSWTYGGANITSLFTDVDGDTLSYSVISKPSWVNWDQATKTLSANNSVAGEHSIRVRAKDAGGQYADVTLAITVITSNRSPVGNMPSRVISEGSYASINYSQYFSDPDNDTLSYKFWIYDPNTDNHGAPAGMSFNSRTGTLAGTPNYNSAGTYEIKAEVSDGKAVHTSVVNLIVLNSAPPVPVPVP</sequence>
<reference evidence="4 5" key="1">
    <citation type="submission" date="2018-01" db="EMBL/GenBank/DDBJ databases">
        <authorList>
            <person name="Paulsen S."/>
            <person name="Gram L.K."/>
        </authorList>
    </citation>
    <scope>NUCLEOTIDE SEQUENCE [LARGE SCALE GENOMIC DNA]</scope>
    <source>
        <strain evidence="4 5">S3790</strain>
    </source>
</reference>
<dbReference type="Gene3D" id="2.180.10.10">
    <property type="entry name" value="RHS repeat-associated core"/>
    <property type="match status" value="9"/>
</dbReference>
<dbReference type="PROSITE" id="PS50268">
    <property type="entry name" value="CADHERIN_2"/>
    <property type="match status" value="1"/>
</dbReference>
<dbReference type="SMART" id="SM00736">
    <property type="entry name" value="CADG"/>
    <property type="match status" value="3"/>
</dbReference>
<organism evidence="4 5">
    <name type="scientific">Pseudoalteromonas aurantia</name>
    <dbReference type="NCBI Taxonomy" id="43654"/>
    <lineage>
        <taxon>Bacteria</taxon>
        <taxon>Pseudomonadati</taxon>
        <taxon>Pseudomonadota</taxon>
        <taxon>Gammaproteobacteria</taxon>
        <taxon>Alteromonadales</taxon>
        <taxon>Pseudoalteromonadaceae</taxon>
        <taxon>Pseudoalteromonas</taxon>
    </lineage>
</organism>
<evidence type="ECO:0000313" key="4">
    <source>
        <dbReference type="EMBL" id="TMO68602.1"/>
    </source>
</evidence>
<dbReference type="GO" id="GO:0007156">
    <property type="term" value="P:homophilic cell adhesion via plasma membrane adhesion molecules"/>
    <property type="evidence" value="ECO:0007669"/>
    <property type="project" value="InterPro"/>
</dbReference>
<dbReference type="InterPro" id="IPR006644">
    <property type="entry name" value="Cadg"/>
</dbReference>
<proteinExistence type="predicted"/>
<dbReference type="InterPro" id="IPR015919">
    <property type="entry name" value="Cadherin-like_sf"/>
</dbReference>
<evidence type="ECO:0000256" key="1">
    <source>
        <dbReference type="ARBA" id="ARBA00022737"/>
    </source>
</evidence>
<dbReference type="InterPro" id="IPR006530">
    <property type="entry name" value="YD"/>
</dbReference>
<dbReference type="Pfam" id="PF17963">
    <property type="entry name" value="Big_9"/>
    <property type="match status" value="1"/>
</dbReference>
<dbReference type="Pfam" id="PF00353">
    <property type="entry name" value="HemolysinCabind"/>
    <property type="match status" value="1"/>
</dbReference>
<dbReference type="Proteomes" id="UP000307217">
    <property type="component" value="Unassembled WGS sequence"/>
</dbReference>
<keyword evidence="2" id="KW-0106">Calcium</keyword>
<dbReference type="EMBL" id="PNBX01000031">
    <property type="protein sequence ID" value="TMO68602.1"/>
    <property type="molecule type" value="Genomic_DNA"/>
</dbReference>
<dbReference type="InterPro" id="IPR001343">
    <property type="entry name" value="Hemolysn_Ca-bd"/>
</dbReference>
<dbReference type="InterPro" id="IPR002126">
    <property type="entry name" value="Cadherin-like_dom"/>
</dbReference>
<dbReference type="Pfam" id="PF05345">
    <property type="entry name" value="He_PIG"/>
    <property type="match status" value="2"/>
</dbReference>
<dbReference type="PANTHER" id="PTHR32305:SF15">
    <property type="entry name" value="PROTEIN RHSA-RELATED"/>
    <property type="match status" value="1"/>
</dbReference>
<dbReference type="GO" id="GO:0016020">
    <property type="term" value="C:membrane"/>
    <property type="evidence" value="ECO:0007669"/>
    <property type="project" value="InterPro"/>
</dbReference>
<gene>
    <name evidence="4" type="ORF">CWC19_08380</name>
</gene>
<comment type="caution">
    <text evidence="4">The sequence shown here is derived from an EMBL/GenBank/DDBJ whole genome shotgun (WGS) entry which is preliminary data.</text>
</comment>
<reference evidence="5" key="2">
    <citation type="submission" date="2019-06" db="EMBL/GenBank/DDBJ databases">
        <title>Co-occurence of chitin degradation, pigmentation and bioactivity in marine Pseudoalteromonas.</title>
        <authorList>
            <person name="Sonnenschein E.C."/>
            <person name="Bech P.K."/>
        </authorList>
    </citation>
    <scope>NUCLEOTIDE SEQUENCE [LARGE SCALE GENOMIC DNA]</scope>
    <source>
        <strain evidence="5">S3790</strain>
    </source>
</reference>
<dbReference type="InterPro" id="IPR056823">
    <property type="entry name" value="TEN-like_YD-shell"/>
</dbReference>
<dbReference type="Pfam" id="PF05593">
    <property type="entry name" value="RHS_repeat"/>
    <property type="match status" value="2"/>
</dbReference>
<dbReference type="CDD" id="cd11304">
    <property type="entry name" value="Cadherin_repeat"/>
    <property type="match status" value="1"/>
</dbReference>
<dbReference type="InterPro" id="IPR031325">
    <property type="entry name" value="RHS_repeat"/>
</dbReference>
<dbReference type="Pfam" id="PF25023">
    <property type="entry name" value="TEN_YD-shell"/>
    <property type="match status" value="2"/>
</dbReference>
<feature type="non-terminal residue" evidence="4">
    <location>
        <position position="4726"/>
    </location>
</feature>
<evidence type="ECO:0000313" key="5">
    <source>
        <dbReference type="Proteomes" id="UP000307217"/>
    </source>
</evidence>
<name>A0A5S3V9L1_9GAMM</name>
<dbReference type="SUPFAM" id="SSF51120">
    <property type="entry name" value="beta-Roll"/>
    <property type="match status" value="1"/>
</dbReference>
<dbReference type="NCBIfam" id="TIGR01643">
    <property type="entry name" value="YD_repeat_2x"/>
    <property type="match status" value="9"/>
</dbReference>
<dbReference type="GO" id="GO:0005509">
    <property type="term" value="F:calcium ion binding"/>
    <property type="evidence" value="ECO:0007669"/>
    <property type="project" value="InterPro"/>
</dbReference>
<dbReference type="InterPro" id="IPR011049">
    <property type="entry name" value="Serralysin-like_metalloprot_C"/>
</dbReference>
<protein>
    <recommendedName>
        <fullName evidence="3">Cadherin domain-containing protein</fullName>
    </recommendedName>
</protein>
<dbReference type="InterPro" id="IPR013783">
    <property type="entry name" value="Ig-like_fold"/>
</dbReference>
<evidence type="ECO:0000256" key="2">
    <source>
        <dbReference type="ARBA" id="ARBA00022837"/>
    </source>
</evidence>